<proteinExistence type="predicted"/>
<reference evidence="2 3" key="1">
    <citation type="submission" date="2019-09" db="EMBL/GenBank/DDBJ databases">
        <title>Draft genome of the ectomycorrhizal ascomycete Sphaerosporella brunnea.</title>
        <authorList>
            <consortium name="DOE Joint Genome Institute"/>
            <person name="Benucci G.M."/>
            <person name="Marozzi G."/>
            <person name="Antonielli L."/>
            <person name="Sanchez S."/>
            <person name="Marco P."/>
            <person name="Wang X."/>
            <person name="Falini L.B."/>
            <person name="Barry K."/>
            <person name="Haridas S."/>
            <person name="Lipzen A."/>
            <person name="Labutti K."/>
            <person name="Grigoriev I.V."/>
            <person name="Murat C."/>
            <person name="Martin F."/>
            <person name="Albertini E."/>
            <person name="Donnini D."/>
            <person name="Bonito G."/>
        </authorList>
    </citation>
    <scope>NUCLEOTIDE SEQUENCE [LARGE SCALE GENOMIC DNA]</scope>
    <source>
        <strain evidence="2 3">Sb_GMNB300</strain>
    </source>
</reference>
<evidence type="ECO:0000256" key="1">
    <source>
        <dbReference type="SAM" id="MobiDB-lite"/>
    </source>
</evidence>
<organism evidence="2 3">
    <name type="scientific">Sphaerosporella brunnea</name>
    <dbReference type="NCBI Taxonomy" id="1250544"/>
    <lineage>
        <taxon>Eukaryota</taxon>
        <taxon>Fungi</taxon>
        <taxon>Dikarya</taxon>
        <taxon>Ascomycota</taxon>
        <taxon>Pezizomycotina</taxon>
        <taxon>Pezizomycetes</taxon>
        <taxon>Pezizales</taxon>
        <taxon>Pyronemataceae</taxon>
        <taxon>Sphaerosporella</taxon>
    </lineage>
</organism>
<evidence type="ECO:0000313" key="3">
    <source>
        <dbReference type="Proteomes" id="UP000326924"/>
    </source>
</evidence>
<dbReference type="InParanoid" id="A0A5J5ELT3"/>
<evidence type="ECO:0000313" key="2">
    <source>
        <dbReference type="EMBL" id="KAA8896183.1"/>
    </source>
</evidence>
<protein>
    <submittedName>
        <fullName evidence="2">Uncharacterized protein</fullName>
    </submittedName>
</protein>
<feature type="region of interest" description="Disordered" evidence="1">
    <location>
        <begin position="1"/>
        <end position="31"/>
    </location>
</feature>
<dbReference type="EMBL" id="VXIS01000224">
    <property type="protein sequence ID" value="KAA8896183.1"/>
    <property type="molecule type" value="Genomic_DNA"/>
</dbReference>
<gene>
    <name evidence="2" type="ORF">FN846DRAFT_284977</name>
</gene>
<dbReference type="Proteomes" id="UP000326924">
    <property type="component" value="Unassembled WGS sequence"/>
</dbReference>
<dbReference type="AlphaFoldDB" id="A0A5J5ELT3"/>
<keyword evidence="3" id="KW-1185">Reference proteome</keyword>
<name>A0A5J5ELT3_9PEZI</name>
<accession>A0A5J5ELT3</accession>
<sequence length="215" mass="23200">MLDGLELMSRNHVRESQEISVATEEPGAPGMTEAGRVETCPDPQRGSITTSAPDFQNPTAVSTHLPARQYHHETSSEYPQRVLELFCTSCLCRDPFTLLSLDPVGSDINFSIIRLYRLNLLVLVIVFSGIGARVYSAALGLSEGGDAGMADNVGQRPTRVDLSGCGVCVKGGVGVVGDISFFGVIDNTTEWGPSVGGRWPLTNCAQNLWRDSWLQ</sequence>
<comment type="caution">
    <text evidence="2">The sequence shown here is derived from an EMBL/GenBank/DDBJ whole genome shotgun (WGS) entry which is preliminary data.</text>
</comment>